<proteinExistence type="predicted"/>
<dbReference type="EMBL" id="BMAR01000027">
    <property type="protein sequence ID" value="GFR49065.1"/>
    <property type="molecule type" value="Genomic_DNA"/>
</dbReference>
<accession>A0AAD3DVW3</accession>
<feature type="region of interest" description="Disordered" evidence="1">
    <location>
        <begin position="528"/>
        <end position="547"/>
    </location>
</feature>
<evidence type="ECO:0000313" key="2">
    <source>
        <dbReference type="EMBL" id="GFR49065.1"/>
    </source>
</evidence>
<feature type="region of interest" description="Disordered" evidence="1">
    <location>
        <begin position="1"/>
        <end position="24"/>
    </location>
</feature>
<sequence>VTAYSTGAAETHSKMDGPSQQLPALPPAGERSLYDVLAALPSFWALLGRQSSLTLRAVSREARNLHDAACLSLHVNAVRAIQLFQSQLSGCIAGLESLAAISRRGCKPLKLTLSCGNALSEAVLCGILREVACTATTLALLGSPRLSDRIACSLPSLAPQLQHLLLELPDASATKGSERVLAAVGPQLTSLELRMGPRGAPPVVALEGCTALQELRLQLDMQTSASLGPLRMRGDEVPPAVASIASLNRLRCLELYGSALERILDPPYRLAGLSALTGLTRLRADLHAGFLTTHGSQEGAAAAAGGAGAAGRSDKDEESAHAAFWRQQQHQPGLQSLLLPPSASSSASSAVESAAAAAAAAACMRGGPWSTAERRWQLLPLASSVRNLVELNLGRSYELTVYDMAAVLSKAVQLTCLTCRSIVLPPVPPAVWGTGTSAAAVGAVGAAVAAGSSRGGGGGGCGSLAAPVVLFPPHLRELQVRHLPAAPILASLGALTGFTVLTCRQLTKAAAAAAAMAAPAAATASAAAASGGNGNTATPLGEPGPTAATETAAVNTACAPLHAGEASHSSAPPAITEGTTAAATPLAAVPAAWGRLALVGSSCEAESLDTDPWVTDVLLAACRLLARTLQPYNRHQPSGAVALAPASKSPPLLLPAGLVIRPFERGRCMLAGTGAGGWLASLAPLRPMGLSALQLRGFAFGPGELQLLQVALPELREVELRGCTAPDEDVLELRRWLLG</sequence>
<feature type="non-terminal residue" evidence="2">
    <location>
        <position position="1"/>
    </location>
</feature>
<evidence type="ECO:0000313" key="3">
    <source>
        <dbReference type="Proteomes" id="UP001054857"/>
    </source>
</evidence>
<name>A0AAD3DVW3_9CHLO</name>
<keyword evidence="3" id="KW-1185">Reference proteome</keyword>
<evidence type="ECO:0000256" key="1">
    <source>
        <dbReference type="SAM" id="MobiDB-lite"/>
    </source>
</evidence>
<feature type="non-terminal residue" evidence="2">
    <location>
        <position position="739"/>
    </location>
</feature>
<protein>
    <submittedName>
        <fullName evidence="2">Uncharacterized protein</fullName>
    </submittedName>
</protein>
<feature type="region of interest" description="Disordered" evidence="1">
    <location>
        <begin position="301"/>
        <end position="322"/>
    </location>
</feature>
<dbReference type="AlphaFoldDB" id="A0AAD3DVW3"/>
<organism evidence="2 3">
    <name type="scientific">Astrephomene gubernaculifera</name>
    <dbReference type="NCBI Taxonomy" id="47775"/>
    <lineage>
        <taxon>Eukaryota</taxon>
        <taxon>Viridiplantae</taxon>
        <taxon>Chlorophyta</taxon>
        <taxon>core chlorophytes</taxon>
        <taxon>Chlorophyceae</taxon>
        <taxon>CS clade</taxon>
        <taxon>Chlamydomonadales</taxon>
        <taxon>Astrephomenaceae</taxon>
        <taxon>Astrephomene</taxon>
    </lineage>
</organism>
<gene>
    <name evidence="2" type="ORF">Agub_g11091</name>
</gene>
<comment type="caution">
    <text evidence="2">The sequence shown here is derived from an EMBL/GenBank/DDBJ whole genome shotgun (WGS) entry which is preliminary data.</text>
</comment>
<reference evidence="2 3" key="1">
    <citation type="journal article" date="2021" name="Sci. Rep.">
        <title>Genome sequencing of the multicellular alga Astrephomene provides insights into convergent evolution of germ-soma differentiation.</title>
        <authorList>
            <person name="Yamashita S."/>
            <person name="Yamamoto K."/>
            <person name="Matsuzaki R."/>
            <person name="Suzuki S."/>
            <person name="Yamaguchi H."/>
            <person name="Hirooka S."/>
            <person name="Minakuchi Y."/>
            <person name="Miyagishima S."/>
            <person name="Kawachi M."/>
            <person name="Toyoda A."/>
            <person name="Nozaki H."/>
        </authorList>
    </citation>
    <scope>NUCLEOTIDE SEQUENCE [LARGE SCALE GENOMIC DNA]</scope>
    <source>
        <strain evidence="2 3">NIES-4017</strain>
    </source>
</reference>
<dbReference type="Proteomes" id="UP001054857">
    <property type="component" value="Unassembled WGS sequence"/>
</dbReference>